<evidence type="ECO:0000256" key="5">
    <source>
        <dbReference type="ARBA" id="ARBA00023163"/>
    </source>
</evidence>
<evidence type="ECO:0000256" key="2">
    <source>
        <dbReference type="ARBA" id="ARBA00023015"/>
    </source>
</evidence>
<dbReference type="PANTHER" id="PTHR43133:SF8">
    <property type="entry name" value="RNA POLYMERASE SIGMA FACTOR HI_1459-RELATED"/>
    <property type="match status" value="1"/>
</dbReference>
<dbReference type="InterPro" id="IPR014284">
    <property type="entry name" value="RNA_pol_sigma-70_dom"/>
</dbReference>
<proteinExistence type="inferred from homology"/>
<dbReference type="RefSeq" id="WP_104980954.1">
    <property type="nucleotide sequence ID" value="NZ_CP012673.1"/>
</dbReference>
<keyword evidence="3" id="KW-0731">Sigma factor</keyword>
<evidence type="ECO:0000256" key="6">
    <source>
        <dbReference type="SAM" id="MobiDB-lite"/>
    </source>
</evidence>
<organism evidence="9 10">
    <name type="scientific">Sorangium cellulosum</name>
    <name type="common">Polyangium cellulosum</name>
    <dbReference type="NCBI Taxonomy" id="56"/>
    <lineage>
        <taxon>Bacteria</taxon>
        <taxon>Pseudomonadati</taxon>
        <taxon>Myxococcota</taxon>
        <taxon>Polyangia</taxon>
        <taxon>Polyangiales</taxon>
        <taxon>Polyangiaceae</taxon>
        <taxon>Sorangium</taxon>
    </lineage>
</organism>
<keyword evidence="5" id="KW-0804">Transcription</keyword>
<dbReference type="InterPro" id="IPR013325">
    <property type="entry name" value="RNA_pol_sigma_r2"/>
</dbReference>
<feature type="domain" description="RNA polymerase sigma-70 region 2" evidence="7">
    <location>
        <begin position="56"/>
        <end position="125"/>
    </location>
</feature>
<protein>
    <submittedName>
        <fullName evidence="9">RNA polymerase sigma factor</fullName>
    </submittedName>
</protein>
<dbReference type="InterPro" id="IPR039425">
    <property type="entry name" value="RNA_pol_sigma-70-like"/>
</dbReference>
<dbReference type="OrthoDB" id="5514556at2"/>
<keyword evidence="2" id="KW-0805">Transcription regulation</keyword>
<evidence type="ECO:0000313" key="10">
    <source>
        <dbReference type="Proteomes" id="UP000238348"/>
    </source>
</evidence>
<dbReference type="SUPFAM" id="SSF88946">
    <property type="entry name" value="Sigma2 domain of RNA polymerase sigma factors"/>
    <property type="match status" value="1"/>
</dbReference>
<comment type="similarity">
    <text evidence="1">Belongs to the sigma-70 factor family. ECF subfamily.</text>
</comment>
<accession>A0A2L0ES18</accession>
<name>A0A2L0ES18_SORCE</name>
<evidence type="ECO:0000256" key="1">
    <source>
        <dbReference type="ARBA" id="ARBA00010641"/>
    </source>
</evidence>
<dbReference type="Pfam" id="PF04542">
    <property type="entry name" value="Sigma70_r2"/>
    <property type="match status" value="1"/>
</dbReference>
<evidence type="ECO:0000259" key="8">
    <source>
        <dbReference type="Pfam" id="PF08281"/>
    </source>
</evidence>
<evidence type="ECO:0000256" key="4">
    <source>
        <dbReference type="ARBA" id="ARBA00023125"/>
    </source>
</evidence>
<dbReference type="PANTHER" id="PTHR43133">
    <property type="entry name" value="RNA POLYMERASE ECF-TYPE SIGMA FACTO"/>
    <property type="match status" value="1"/>
</dbReference>
<sequence length="228" mass="25200">MPNGSRSSLPHAASRAGAAQSGGQGGGQLVALPVERDDAELLRRLHRGDPWAKAVLFERYGALVERVARRILGTERHTTFADVVHDAFVSAYASVHQVSDAAALTSWMKSVAVHASCKSIRRQKARSWLRFFSPEDLPEPPARGADAEIREAHDRTYRLLESFPLDERVAFALRYIEGMELIEAAAACGVSLATIKRRIARAEARFVSAAQRDPVLATWIEEGTRWTR</sequence>
<evidence type="ECO:0000259" key="7">
    <source>
        <dbReference type="Pfam" id="PF04542"/>
    </source>
</evidence>
<dbReference type="InterPro" id="IPR007627">
    <property type="entry name" value="RNA_pol_sigma70_r2"/>
</dbReference>
<dbReference type="InterPro" id="IPR036388">
    <property type="entry name" value="WH-like_DNA-bd_sf"/>
</dbReference>
<dbReference type="GO" id="GO:0016987">
    <property type="term" value="F:sigma factor activity"/>
    <property type="evidence" value="ECO:0007669"/>
    <property type="project" value="UniProtKB-KW"/>
</dbReference>
<dbReference type="AlphaFoldDB" id="A0A2L0ES18"/>
<evidence type="ECO:0000313" key="9">
    <source>
        <dbReference type="EMBL" id="AUX42086.1"/>
    </source>
</evidence>
<feature type="region of interest" description="Disordered" evidence="6">
    <location>
        <begin position="1"/>
        <end position="29"/>
    </location>
</feature>
<dbReference type="Gene3D" id="1.10.10.10">
    <property type="entry name" value="Winged helix-like DNA-binding domain superfamily/Winged helix DNA-binding domain"/>
    <property type="match status" value="1"/>
</dbReference>
<dbReference type="GO" id="GO:0003677">
    <property type="term" value="F:DNA binding"/>
    <property type="evidence" value="ECO:0007669"/>
    <property type="project" value="UniProtKB-KW"/>
</dbReference>
<dbReference type="GO" id="GO:0006352">
    <property type="term" value="P:DNA-templated transcription initiation"/>
    <property type="evidence" value="ECO:0007669"/>
    <property type="project" value="InterPro"/>
</dbReference>
<dbReference type="EMBL" id="CP012673">
    <property type="protein sequence ID" value="AUX42086.1"/>
    <property type="molecule type" value="Genomic_DNA"/>
</dbReference>
<dbReference type="Proteomes" id="UP000238348">
    <property type="component" value="Chromosome"/>
</dbReference>
<feature type="domain" description="RNA polymerase sigma factor 70 region 4 type 2" evidence="8">
    <location>
        <begin position="156"/>
        <end position="205"/>
    </location>
</feature>
<dbReference type="InterPro" id="IPR013324">
    <property type="entry name" value="RNA_pol_sigma_r3/r4-like"/>
</dbReference>
<dbReference type="Gene3D" id="1.10.1740.10">
    <property type="match status" value="1"/>
</dbReference>
<gene>
    <name evidence="9" type="ORF">SOCE26_035130</name>
</gene>
<dbReference type="InterPro" id="IPR013249">
    <property type="entry name" value="RNA_pol_sigma70_r4_t2"/>
</dbReference>
<dbReference type="Pfam" id="PF08281">
    <property type="entry name" value="Sigma70_r4_2"/>
    <property type="match status" value="1"/>
</dbReference>
<dbReference type="NCBIfam" id="TIGR02937">
    <property type="entry name" value="sigma70-ECF"/>
    <property type="match status" value="1"/>
</dbReference>
<dbReference type="SUPFAM" id="SSF88659">
    <property type="entry name" value="Sigma3 and sigma4 domains of RNA polymerase sigma factors"/>
    <property type="match status" value="1"/>
</dbReference>
<evidence type="ECO:0000256" key="3">
    <source>
        <dbReference type="ARBA" id="ARBA00023082"/>
    </source>
</evidence>
<keyword evidence="4" id="KW-0238">DNA-binding</keyword>
<reference evidence="9 10" key="1">
    <citation type="submission" date="2015-09" db="EMBL/GenBank/DDBJ databases">
        <title>Sorangium comparison.</title>
        <authorList>
            <person name="Zaburannyi N."/>
            <person name="Bunk B."/>
            <person name="Overmann J."/>
            <person name="Mueller R."/>
        </authorList>
    </citation>
    <scope>NUCLEOTIDE SEQUENCE [LARGE SCALE GENOMIC DNA]</scope>
    <source>
        <strain evidence="9 10">So ce26</strain>
    </source>
</reference>